<organism evidence="2 3">
    <name type="scientific">Polarella glacialis</name>
    <name type="common">Dinoflagellate</name>
    <dbReference type="NCBI Taxonomy" id="89957"/>
    <lineage>
        <taxon>Eukaryota</taxon>
        <taxon>Sar</taxon>
        <taxon>Alveolata</taxon>
        <taxon>Dinophyceae</taxon>
        <taxon>Suessiales</taxon>
        <taxon>Suessiaceae</taxon>
        <taxon>Polarella</taxon>
    </lineage>
</organism>
<dbReference type="PANTHER" id="PTHR21228:SF40">
    <property type="entry name" value="LD45607P"/>
    <property type="match status" value="1"/>
</dbReference>
<gene>
    <name evidence="2" type="ORF">PGLA2088_LOCUS9048</name>
</gene>
<dbReference type="AlphaFoldDB" id="A0A813IM18"/>
<feature type="compositionally biased region" description="Polar residues" evidence="1">
    <location>
        <begin position="20"/>
        <end position="34"/>
    </location>
</feature>
<proteinExistence type="predicted"/>
<protein>
    <submittedName>
        <fullName evidence="2">Uncharacterized protein</fullName>
    </submittedName>
</protein>
<feature type="region of interest" description="Disordered" evidence="1">
    <location>
        <begin position="369"/>
        <end position="398"/>
    </location>
</feature>
<dbReference type="PANTHER" id="PTHR21228">
    <property type="entry name" value="FAST LEU-RICH DOMAIN-CONTAINING"/>
    <property type="match status" value="1"/>
</dbReference>
<evidence type="ECO:0000313" key="3">
    <source>
        <dbReference type="Proteomes" id="UP000626109"/>
    </source>
</evidence>
<comment type="caution">
    <text evidence="2">The sequence shown here is derived from an EMBL/GenBank/DDBJ whole genome shotgun (WGS) entry which is preliminary data.</text>
</comment>
<evidence type="ECO:0000313" key="2">
    <source>
        <dbReference type="EMBL" id="CAE8651392.1"/>
    </source>
</evidence>
<reference evidence="2" key="1">
    <citation type="submission" date="2021-02" db="EMBL/GenBank/DDBJ databases">
        <authorList>
            <person name="Dougan E. K."/>
            <person name="Rhodes N."/>
            <person name="Thang M."/>
            <person name="Chan C."/>
        </authorList>
    </citation>
    <scope>NUCLEOTIDE SEQUENCE</scope>
</reference>
<dbReference type="GO" id="GO:0044528">
    <property type="term" value="P:regulation of mitochondrial mRNA stability"/>
    <property type="evidence" value="ECO:0007669"/>
    <property type="project" value="TreeGrafter"/>
</dbReference>
<sequence length="431" mass="46403">MSSAARPSLPLRAGRCRSYSRGQQSAFSARSSEPQELPQHRQANPRQQHQQHHQRQHHQQHQQKQQPQQHSQQQRQHQQSQQQSQELQSQTQLPRTATQAVTELHRAAKGLAASRRGDELCSAAGIEQLLAETLVQEWLPQLSPRQLALSAWSLARLAAMAGGTAEIELCRPSGRLSAALLDRAAELDAQGVSMVLWALAKLSTDESSPLAGRLALEAARRLLEFAAQGLANCLWACATLRMQHDHRPLLSAACESTAAVALVAAGTPQAAVNVAWALTLLASPGGTALEDAAFSAARGRARELKPPEAAALVWAAAAPQEPRGREELGPAELSAVAWSLASARHMGPPWSAALADALIRRSGSLPLRGHRGLPTADGGQRAAGSRRGVISPGSPEEGPATRVYICERSALSPWTLKIQILNQIKMIRQDK</sequence>
<dbReference type="GO" id="GO:0035770">
    <property type="term" value="C:ribonucleoprotein granule"/>
    <property type="evidence" value="ECO:0007669"/>
    <property type="project" value="TreeGrafter"/>
</dbReference>
<feature type="region of interest" description="Disordered" evidence="1">
    <location>
        <begin position="1"/>
        <end position="99"/>
    </location>
</feature>
<accession>A0A813IM18</accession>
<dbReference type="GO" id="GO:0000963">
    <property type="term" value="P:mitochondrial RNA processing"/>
    <property type="evidence" value="ECO:0007669"/>
    <property type="project" value="TreeGrafter"/>
</dbReference>
<feature type="compositionally biased region" description="Low complexity" evidence="1">
    <location>
        <begin position="62"/>
        <end position="92"/>
    </location>
</feature>
<dbReference type="EMBL" id="CAJNNW010009880">
    <property type="protein sequence ID" value="CAE8651392.1"/>
    <property type="molecule type" value="Genomic_DNA"/>
</dbReference>
<name>A0A813IM18_POLGL</name>
<dbReference type="InterPro" id="IPR050870">
    <property type="entry name" value="FAST_kinase"/>
</dbReference>
<dbReference type="GO" id="GO:0005759">
    <property type="term" value="C:mitochondrial matrix"/>
    <property type="evidence" value="ECO:0007669"/>
    <property type="project" value="TreeGrafter"/>
</dbReference>
<evidence type="ECO:0000256" key="1">
    <source>
        <dbReference type="SAM" id="MobiDB-lite"/>
    </source>
</evidence>
<dbReference type="GO" id="GO:1901259">
    <property type="term" value="P:chloroplast rRNA processing"/>
    <property type="evidence" value="ECO:0007669"/>
    <property type="project" value="TreeGrafter"/>
</dbReference>
<dbReference type="Proteomes" id="UP000626109">
    <property type="component" value="Unassembled WGS sequence"/>
</dbReference>
<dbReference type="GO" id="GO:0003723">
    <property type="term" value="F:RNA binding"/>
    <property type="evidence" value="ECO:0007669"/>
    <property type="project" value="TreeGrafter"/>
</dbReference>
<feature type="compositionally biased region" description="Basic residues" evidence="1">
    <location>
        <begin position="49"/>
        <end position="61"/>
    </location>
</feature>
<dbReference type="GO" id="GO:0009507">
    <property type="term" value="C:chloroplast"/>
    <property type="evidence" value="ECO:0007669"/>
    <property type="project" value="GOC"/>
</dbReference>